<comment type="caution">
    <text evidence="2">The sequence shown here is derived from an EMBL/GenBank/DDBJ whole genome shotgun (WGS) entry which is preliminary data.</text>
</comment>
<sequence length="232" mass="24429">MPRTPKADLEEQDMKSLSWKTITATTAAVSVGSLALAVAPSQAASPAGSSTQVRSVSGASDHADLTPGQLAALPLTNRHLTRHEIANLAVVLNAYHVAEGHSLDVDAFINSFTADGVFNDKVAGQSYQGQALGDVLTRMAGIFPDVHRDLKSITVNGDVISLELSIQGTFEGPVPTPAGTLKPTGAKIDAPTADFWYLQDGKIKKFDCFVGYTVMYAQMGVNLDWAGAITKG</sequence>
<accession>A0A7W7RAA6</accession>
<dbReference type="EMBL" id="JACHJV010000003">
    <property type="protein sequence ID" value="MBB4928337.1"/>
    <property type="molecule type" value="Genomic_DNA"/>
</dbReference>
<dbReference type="SUPFAM" id="SSF54427">
    <property type="entry name" value="NTF2-like"/>
    <property type="match status" value="1"/>
</dbReference>
<proteinExistence type="predicted"/>
<protein>
    <recommendedName>
        <fullName evidence="1">SnoaL-like domain-containing protein</fullName>
    </recommendedName>
</protein>
<dbReference type="InterPro" id="IPR032710">
    <property type="entry name" value="NTF2-like_dom_sf"/>
</dbReference>
<dbReference type="Pfam" id="PF12680">
    <property type="entry name" value="SnoaL_2"/>
    <property type="match status" value="1"/>
</dbReference>
<feature type="domain" description="SnoaL-like" evidence="1">
    <location>
        <begin position="104"/>
        <end position="204"/>
    </location>
</feature>
<evidence type="ECO:0000259" key="1">
    <source>
        <dbReference type="Pfam" id="PF12680"/>
    </source>
</evidence>
<dbReference type="AlphaFoldDB" id="A0A7W7RAA6"/>
<gene>
    <name evidence="2" type="ORF">FHR34_007434</name>
</gene>
<evidence type="ECO:0000313" key="3">
    <source>
        <dbReference type="Proteomes" id="UP000540506"/>
    </source>
</evidence>
<evidence type="ECO:0000313" key="2">
    <source>
        <dbReference type="EMBL" id="MBB4928337.1"/>
    </source>
</evidence>
<dbReference type="RefSeq" id="WP_312897602.1">
    <property type="nucleotide sequence ID" value="NZ_JACHJV010000003.1"/>
</dbReference>
<reference evidence="2 3" key="1">
    <citation type="submission" date="2020-08" db="EMBL/GenBank/DDBJ databases">
        <title>Sequencing the genomes of 1000 actinobacteria strains.</title>
        <authorList>
            <person name="Klenk H.-P."/>
        </authorList>
    </citation>
    <scope>NUCLEOTIDE SEQUENCE [LARGE SCALE GENOMIC DNA]</scope>
    <source>
        <strain evidence="2 3">DSM 41654</strain>
    </source>
</reference>
<name>A0A7W7RAA6_KITKI</name>
<dbReference type="Gene3D" id="3.10.450.50">
    <property type="match status" value="1"/>
</dbReference>
<dbReference type="InterPro" id="IPR037401">
    <property type="entry name" value="SnoaL-like"/>
</dbReference>
<dbReference type="Proteomes" id="UP000540506">
    <property type="component" value="Unassembled WGS sequence"/>
</dbReference>
<keyword evidence="3" id="KW-1185">Reference proteome</keyword>
<organism evidence="2 3">
    <name type="scientific">Kitasatospora kifunensis</name>
    <name type="common">Streptomyces kifunensis</name>
    <dbReference type="NCBI Taxonomy" id="58351"/>
    <lineage>
        <taxon>Bacteria</taxon>
        <taxon>Bacillati</taxon>
        <taxon>Actinomycetota</taxon>
        <taxon>Actinomycetes</taxon>
        <taxon>Kitasatosporales</taxon>
        <taxon>Streptomycetaceae</taxon>
        <taxon>Kitasatospora</taxon>
    </lineage>
</organism>